<evidence type="ECO:0000313" key="3">
    <source>
        <dbReference type="Proteomes" id="UP000271624"/>
    </source>
</evidence>
<sequence length="89" mass="9995">MSNNSNQSIKSKFALIFVSTIFAVTTTVPAGAANRTSDWTCLHKYTDQQLGRVIIWWGHKREDAAWACNSWLPQCANSYCRAINTITGR</sequence>
<organism evidence="2 3">
    <name type="scientific">Dulcicalothrix desertica PCC 7102</name>
    <dbReference type="NCBI Taxonomy" id="232991"/>
    <lineage>
        <taxon>Bacteria</taxon>
        <taxon>Bacillati</taxon>
        <taxon>Cyanobacteriota</taxon>
        <taxon>Cyanophyceae</taxon>
        <taxon>Nostocales</taxon>
        <taxon>Calotrichaceae</taxon>
        <taxon>Dulcicalothrix</taxon>
    </lineage>
</organism>
<dbReference type="EMBL" id="RSCL01000012">
    <property type="protein sequence ID" value="RUT03918.1"/>
    <property type="molecule type" value="Genomic_DNA"/>
</dbReference>
<evidence type="ECO:0000256" key="1">
    <source>
        <dbReference type="SAM" id="SignalP"/>
    </source>
</evidence>
<proteinExistence type="predicted"/>
<keyword evidence="3" id="KW-1185">Reference proteome</keyword>
<protein>
    <submittedName>
        <fullName evidence="2">Uncharacterized protein</fullName>
    </submittedName>
</protein>
<gene>
    <name evidence="2" type="ORF">DSM106972_048320</name>
</gene>
<dbReference type="Proteomes" id="UP000271624">
    <property type="component" value="Unassembled WGS sequence"/>
</dbReference>
<dbReference type="OrthoDB" id="519640at2"/>
<evidence type="ECO:0000313" key="2">
    <source>
        <dbReference type="EMBL" id="RUT03918.1"/>
    </source>
</evidence>
<dbReference type="RefSeq" id="WP_127083190.1">
    <property type="nucleotide sequence ID" value="NZ_RSCL01000012.1"/>
</dbReference>
<name>A0A433VCX0_9CYAN</name>
<keyword evidence="1" id="KW-0732">Signal</keyword>
<reference evidence="2" key="1">
    <citation type="submission" date="2018-12" db="EMBL/GenBank/DDBJ databases">
        <authorList>
            <person name="Will S."/>
            <person name="Neumann-Schaal M."/>
            <person name="Henke P."/>
        </authorList>
    </citation>
    <scope>NUCLEOTIDE SEQUENCE</scope>
    <source>
        <strain evidence="2">PCC 7102</strain>
    </source>
</reference>
<reference evidence="2" key="2">
    <citation type="journal article" date="2019" name="Genome Biol. Evol.">
        <title>Day and night: Metabolic profiles and evolutionary relationships of six axenic non-marine cyanobacteria.</title>
        <authorList>
            <person name="Will S.E."/>
            <person name="Henke P."/>
            <person name="Boedeker C."/>
            <person name="Huang S."/>
            <person name="Brinkmann H."/>
            <person name="Rohde M."/>
            <person name="Jarek M."/>
            <person name="Friedl T."/>
            <person name="Seufert S."/>
            <person name="Schumacher M."/>
            <person name="Overmann J."/>
            <person name="Neumann-Schaal M."/>
            <person name="Petersen J."/>
        </authorList>
    </citation>
    <scope>NUCLEOTIDE SEQUENCE [LARGE SCALE GENOMIC DNA]</scope>
    <source>
        <strain evidence="2">PCC 7102</strain>
    </source>
</reference>
<comment type="caution">
    <text evidence="2">The sequence shown here is derived from an EMBL/GenBank/DDBJ whole genome shotgun (WGS) entry which is preliminary data.</text>
</comment>
<accession>A0A433VCX0</accession>
<dbReference type="AlphaFoldDB" id="A0A433VCX0"/>
<feature type="signal peptide" evidence="1">
    <location>
        <begin position="1"/>
        <end position="32"/>
    </location>
</feature>
<feature type="chain" id="PRO_5030092527" evidence="1">
    <location>
        <begin position="33"/>
        <end position="89"/>
    </location>
</feature>